<name>A0A9X0CIL8_9CNID</name>
<dbReference type="EMBL" id="MU827641">
    <property type="protein sequence ID" value="KAJ7346441.1"/>
    <property type="molecule type" value="Genomic_DNA"/>
</dbReference>
<accession>A0A9X0CIL8</accession>
<proteinExistence type="predicted"/>
<keyword evidence="2" id="KW-1185">Reference proteome</keyword>
<sequence>MGSKAATRQQGSDGTATPTKISVCKRLICTRPAKTRTVQIRTQAPKSQDSKFVFQDEAYMILFIPQLQKGWLDHRGGLYGSTD</sequence>
<comment type="caution">
    <text evidence="1">The sequence shown here is derived from an EMBL/GenBank/DDBJ whole genome shotgun (WGS) entry which is preliminary data.</text>
</comment>
<protein>
    <submittedName>
        <fullName evidence="1">Uncharacterized protein</fullName>
    </submittedName>
</protein>
<evidence type="ECO:0000313" key="2">
    <source>
        <dbReference type="Proteomes" id="UP001163046"/>
    </source>
</evidence>
<gene>
    <name evidence="1" type="ORF">OS493_040309</name>
</gene>
<evidence type="ECO:0000313" key="1">
    <source>
        <dbReference type="EMBL" id="KAJ7346441.1"/>
    </source>
</evidence>
<dbReference type="AlphaFoldDB" id="A0A9X0CIL8"/>
<reference evidence="1" key="1">
    <citation type="submission" date="2023-01" db="EMBL/GenBank/DDBJ databases">
        <title>Genome assembly of the deep-sea coral Lophelia pertusa.</title>
        <authorList>
            <person name="Herrera S."/>
            <person name="Cordes E."/>
        </authorList>
    </citation>
    <scope>NUCLEOTIDE SEQUENCE</scope>
    <source>
        <strain evidence="1">USNM1676648</strain>
        <tissue evidence="1">Polyp</tissue>
    </source>
</reference>
<dbReference type="Proteomes" id="UP001163046">
    <property type="component" value="Unassembled WGS sequence"/>
</dbReference>
<organism evidence="1 2">
    <name type="scientific">Desmophyllum pertusum</name>
    <dbReference type="NCBI Taxonomy" id="174260"/>
    <lineage>
        <taxon>Eukaryota</taxon>
        <taxon>Metazoa</taxon>
        <taxon>Cnidaria</taxon>
        <taxon>Anthozoa</taxon>
        <taxon>Hexacorallia</taxon>
        <taxon>Scleractinia</taxon>
        <taxon>Caryophylliina</taxon>
        <taxon>Caryophylliidae</taxon>
        <taxon>Desmophyllum</taxon>
    </lineage>
</organism>